<dbReference type="InterPro" id="IPR001128">
    <property type="entry name" value="Cyt_P450"/>
</dbReference>
<dbReference type="GO" id="GO:0016020">
    <property type="term" value="C:membrane"/>
    <property type="evidence" value="ECO:0007669"/>
    <property type="project" value="UniProtKB-SubCell"/>
</dbReference>
<keyword evidence="11" id="KW-0503">Monooxygenase</keyword>
<keyword evidence="5 13" id="KW-0349">Heme</keyword>
<accession>A0A0D7BEK2</accession>
<evidence type="ECO:0000313" key="14">
    <source>
        <dbReference type="EMBL" id="KIY68574.1"/>
    </source>
</evidence>
<evidence type="ECO:0000256" key="7">
    <source>
        <dbReference type="ARBA" id="ARBA00022723"/>
    </source>
</evidence>
<evidence type="ECO:0000256" key="5">
    <source>
        <dbReference type="ARBA" id="ARBA00022617"/>
    </source>
</evidence>
<keyword evidence="9" id="KW-0560">Oxidoreductase</keyword>
<comment type="cofactor">
    <cofactor evidence="1 13">
        <name>heme</name>
        <dbReference type="ChEBI" id="CHEBI:30413"/>
    </cofactor>
</comment>
<dbReference type="Proteomes" id="UP000054007">
    <property type="component" value="Unassembled WGS sequence"/>
</dbReference>
<evidence type="ECO:0000256" key="10">
    <source>
        <dbReference type="ARBA" id="ARBA00023004"/>
    </source>
</evidence>
<keyword evidence="10 13" id="KW-0408">Iron</keyword>
<keyword evidence="15" id="KW-1185">Reference proteome</keyword>
<dbReference type="InterPro" id="IPR002401">
    <property type="entry name" value="Cyt_P450_E_grp-I"/>
</dbReference>
<name>A0A0D7BEK2_9AGAR</name>
<dbReference type="GO" id="GO:0020037">
    <property type="term" value="F:heme binding"/>
    <property type="evidence" value="ECO:0007669"/>
    <property type="project" value="InterPro"/>
</dbReference>
<dbReference type="GO" id="GO:0005506">
    <property type="term" value="F:iron ion binding"/>
    <property type="evidence" value="ECO:0007669"/>
    <property type="project" value="InterPro"/>
</dbReference>
<comment type="pathway">
    <text evidence="3">Secondary metabolite biosynthesis; terpenoid biosynthesis.</text>
</comment>
<dbReference type="EMBL" id="KN880500">
    <property type="protein sequence ID" value="KIY68574.1"/>
    <property type="molecule type" value="Genomic_DNA"/>
</dbReference>
<comment type="subcellular location">
    <subcellularLocation>
        <location evidence="2">Membrane</location>
    </subcellularLocation>
</comment>
<evidence type="ECO:0000256" key="6">
    <source>
        <dbReference type="ARBA" id="ARBA00022692"/>
    </source>
</evidence>
<evidence type="ECO:0000256" key="8">
    <source>
        <dbReference type="ARBA" id="ARBA00022989"/>
    </source>
</evidence>
<dbReference type="GO" id="GO:0004497">
    <property type="term" value="F:monooxygenase activity"/>
    <property type="evidence" value="ECO:0007669"/>
    <property type="project" value="UniProtKB-KW"/>
</dbReference>
<dbReference type="PANTHER" id="PTHR24305:SF166">
    <property type="entry name" value="CYTOCHROME P450 12A4, MITOCHONDRIAL-RELATED"/>
    <property type="match status" value="1"/>
</dbReference>
<sequence length="524" mass="58289">MIPLAASFAALFAAFILYKLVFASNSALRGTILRGPPSPSYLWGVTRVLRAGSYAPHIYNTWAKAYGTVYTIPTILGIPQYIVQDPKAIVHVYAGGWGVYHRNALARKFIEIAFGRGLLWAEGDTARLQRKSLTPAFSILAVRQFTSIFYDSVYKMSQKWGEILDSTQKGGDQAIEVQDWMNRVALDTIGIAGFSYDFKTLDGHESPFDKINWGRGESWFASLIIIGQVLPWVMHLPSEKKRTLHEFHGAVSSIADEIYDRAKQGDIQDNSIIGALLKAEAKEAGGKMNMTKEQVISQMNVLLLAGYETTSISLTWALIELCTHPEVQARLRESLGSTDVTYDELNTLEYLDAVVMETLRLHPPVRQTNFEISEPDILPLSNPLTTATGEGVDRIHVPKNAKITVPIQAMNQMPELWGPDATKFDPARWLASENKDEDGLGRARELGGHRHVLTFIDGPRMCLGKQFALTEFKAVLSVLIRTYVFSTIDESQKFKQCAGQSLLPRPKSVGAEGFAVPLRVRRVS</sequence>
<dbReference type="Pfam" id="PF00067">
    <property type="entry name" value="p450"/>
    <property type="match status" value="1"/>
</dbReference>
<evidence type="ECO:0000256" key="4">
    <source>
        <dbReference type="ARBA" id="ARBA00010617"/>
    </source>
</evidence>
<dbReference type="GO" id="GO:0016705">
    <property type="term" value="F:oxidoreductase activity, acting on paired donors, with incorporation or reduction of molecular oxygen"/>
    <property type="evidence" value="ECO:0007669"/>
    <property type="project" value="InterPro"/>
</dbReference>
<comment type="similarity">
    <text evidence="4">Belongs to the cytochrome P450 family.</text>
</comment>
<protein>
    <submittedName>
        <fullName evidence="14">Cytochrome P450</fullName>
    </submittedName>
</protein>
<evidence type="ECO:0000256" key="13">
    <source>
        <dbReference type="PIRSR" id="PIRSR602401-1"/>
    </source>
</evidence>
<evidence type="ECO:0000313" key="15">
    <source>
        <dbReference type="Proteomes" id="UP000054007"/>
    </source>
</evidence>
<evidence type="ECO:0000256" key="12">
    <source>
        <dbReference type="ARBA" id="ARBA00023136"/>
    </source>
</evidence>
<feature type="binding site" description="axial binding residue" evidence="13">
    <location>
        <position position="462"/>
    </location>
    <ligand>
        <name>heme</name>
        <dbReference type="ChEBI" id="CHEBI:30413"/>
    </ligand>
    <ligandPart>
        <name>Fe</name>
        <dbReference type="ChEBI" id="CHEBI:18248"/>
    </ligandPart>
</feature>
<dbReference type="Gene3D" id="1.10.630.10">
    <property type="entry name" value="Cytochrome P450"/>
    <property type="match status" value="1"/>
</dbReference>
<proteinExistence type="inferred from homology"/>
<keyword evidence="8" id="KW-1133">Transmembrane helix</keyword>
<dbReference type="OrthoDB" id="1470350at2759"/>
<dbReference type="InterPro" id="IPR050121">
    <property type="entry name" value="Cytochrome_P450_monoxygenase"/>
</dbReference>
<evidence type="ECO:0000256" key="11">
    <source>
        <dbReference type="ARBA" id="ARBA00023033"/>
    </source>
</evidence>
<dbReference type="PANTHER" id="PTHR24305">
    <property type="entry name" value="CYTOCHROME P450"/>
    <property type="match status" value="1"/>
</dbReference>
<gene>
    <name evidence="14" type="ORF">CYLTODRAFT_421510</name>
</gene>
<keyword evidence="6" id="KW-0812">Transmembrane</keyword>
<dbReference type="SUPFAM" id="SSF48264">
    <property type="entry name" value="Cytochrome P450"/>
    <property type="match status" value="1"/>
</dbReference>
<evidence type="ECO:0000256" key="2">
    <source>
        <dbReference type="ARBA" id="ARBA00004370"/>
    </source>
</evidence>
<reference evidence="14 15" key="1">
    <citation type="journal article" date="2015" name="Fungal Genet. Biol.">
        <title>Evolution of novel wood decay mechanisms in Agaricales revealed by the genome sequences of Fistulina hepatica and Cylindrobasidium torrendii.</title>
        <authorList>
            <person name="Floudas D."/>
            <person name="Held B.W."/>
            <person name="Riley R."/>
            <person name="Nagy L.G."/>
            <person name="Koehler G."/>
            <person name="Ransdell A.S."/>
            <person name="Younus H."/>
            <person name="Chow J."/>
            <person name="Chiniquy J."/>
            <person name="Lipzen A."/>
            <person name="Tritt A."/>
            <person name="Sun H."/>
            <person name="Haridas S."/>
            <person name="LaButti K."/>
            <person name="Ohm R.A."/>
            <person name="Kues U."/>
            <person name="Blanchette R.A."/>
            <person name="Grigoriev I.V."/>
            <person name="Minto R.E."/>
            <person name="Hibbett D.S."/>
        </authorList>
    </citation>
    <scope>NUCLEOTIDE SEQUENCE [LARGE SCALE GENOMIC DNA]</scope>
    <source>
        <strain evidence="14 15">FP15055 ss-10</strain>
    </source>
</reference>
<dbReference type="STRING" id="1314674.A0A0D7BEK2"/>
<evidence type="ECO:0000256" key="1">
    <source>
        <dbReference type="ARBA" id="ARBA00001971"/>
    </source>
</evidence>
<organism evidence="14 15">
    <name type="scientific">Cylindrobasidium torrendii FP15055 ss-10</name>
    <dbReference type="NCBI Taxonomy" id="1314674"/>
    <lineage>
        <taxon>Eukaryota</taxon>
        <taxon>Fungi</taxon>
        <taxon>Dikarya</taxon>
        <taxon>Basidiomycota</taxon>
        <taxon>Agaricomycotina</taxon>
        <taxon>Agaricomycetes</taxon>
        <taxon>Agaricomycetidae</taxon>
        <taxon>Agaricales</taxon>
        <taxon>Marasmiineae</taxon>
        <taxon>Physalacriaceae</taxon>
        <taxon>Cylindrobasidium</taxon>
    </lineage>
</organism>
<keyword evidence="7 13" id="KW-0479">Metal-binding</keyword>
<evidence type="ECO:0000256" key="9">
    <source>
        <dbReference type="ARBA" id="ARBA00023002"/>
    </source>
</evidence>
<dbReference type="InterPro" id="IPR036396">
    <property type="entry name" value="Cyt_P450_sf"/>
</dbReference>
<dbReference type="AlphaFoldDB" id="A0A0D7BEK2"/>
<evidence type="ECO:0000256" key="3">
    <source>
        <dbReference type="ARBA" id="ARBA00004721"/>
    </source>
</evidence>
<keyword evidence="12" id="KW-0472">Membrane</keyword>
<dbReference type="PRINTS" id="PR00463">
    <property type="entry name" value="EP450I"/>
</dbReference>
<dbReference type="PRINTS" id="PR00385">
    <property type="entry name" value="P450"/>
</dbReference>